<protein>
    <submittedName>
        <fullName evidence="3">Uncharacterized protein</fullName>
    </submittedName>
</protein>
<evidence type="ECO:0000313" key="4">
    <source>
        <dbReference type="Proteomes" id="UP000000763"/>
    </source>
</evidence>
<accession>Q6H4Z6</accession>
<dbReference type="Proteomes" id="UP000000763">
    <property type="component" value="Chromosome 9"/>
</dbReference>
<dbReference type="AlphaFoldDB" id="Q6H4Z6"/>
<organism evidence="3 4">
    <name type="scientific">Oryza sativa subsp. japonica</name>
    <name type="common">Rice</name>
    <dbReference type="NCBI Taxonomy" id="39947"/>
    <lineage>
        <taxon>Eukaryota</taxon>
        <taxon>Viridiplantae</taxon>
        <taxon>Streptophyta</taxon>
        <taxon>Embryophyta</taxon>
        <taxon>Tracheophyta</taxon>
        <taxon>Spermatophyta</taxon>
        <taxon>Magnoliopsida</taxon>
        <taxon>Liliopsida</taxon>
        <taxon>Poales</taxon>
        <taxon>Poaceae</taxon>
        <taxon>BOP clade</taxon>
        <taxon>Oryzoideae</taxon>
        <taxon>Oryzeae</taxon>
        <taxon>Oryzinae</taxon>
        <taxon>Oryza</taxon>
        <taxon>Oryza sativa</taxon>
    </lineage>
</organism>
<evidence type="ECO:0000256" key="1">
    <source>
        <dbReference type="SAM" id="MobiDB-lite"/>
    </source>
</evidence>
<reference evidence="4" key="4">
    <citation type="journal article" date="2008" name="Nucleic Acids Res.">
        <title>The rice annotation project database (RAP-DB): 2008 update.</title>
        <authorList>
            <consortium name="The rice annotation project (RAP)"/>
        </authorList>
    </citation>
    <scope>GENOME REANNOTATION</scope>
    <source>
        <strain evidence="4">cv. Nipponbare</strain>
    </source>
</reference>
<evidence type="ECO:0000313" key="3">
    <source>
        <dbReference type="EMBL" id="BAD26203.1"/>
    </source>
</evidence>
<dbReference type="EMBL" id="AP005739">
    <property type="protein sequence ID" value="BAD26131.1"/>
    <property type="molecule type" value="Genomic_DNA"/>
</dbReference>
<reference evidence="4" key="3">
    <citation type="journal article" date="2005" name="Nature">
        <title>The map-based sequence of the rice genome.</title>
        <authorList>
            <consortium name="International rice genome sequencing project (IRGSP)"/>
            <person name="Matsumoto T."/>
            <person name="Wu J."/>
            <person name="Kanamori H."/>
            <person name="Katayose Y."/>
            <person name="Fujisawa M."/>
            <person name="Namiki N."/>
            <person name="Mizuno H."/>
            <person name="Yamamoto K."/>
            <person name="Antonio B.A."/>
            <person name="Baba T."/>
            <person name="Sakata K."/>
            <person name="Nagamura Y."/>
            <person name="Aoki H."/>
            <person name="Arikawa K."/>
            <person name="Arita K."/>
            <person name="Bito T."/>
            <person name="Chiden Y."/>
            <person name="Fujitsuka N."/>
            <person name="Fukunaka R."/>
            <person name="Hamada M."/>
            <person name="Harada C."/>
            <person name="Hayashi A."/>
            <person name="Hijishita S."/>
            <person name="Honda M."/>
            <person name="Hosokawa S."/>
            <person name="Ichikawa Y."/>
            <person name="Idonuma A."/>
            <person name="Iijima M."/>
            <person name="Ikeda M."/>
            <person name="Ikeno M."/>
            <person name="Ito K."/>
            <person name="Ito S."/>
            <person name="Ito T."/>
            <person name="Ito Y."/>
            <person name="Ito Y."/>
            <person name="Iwabuchi A."/>
            <person name="Kamiya K."/>
            <person name="Karasawa W."/>
            <person name="Kurita K."/>
            <person name="Katagiri S."/>
            <person name="Kikuta A."/>
            <person name="Kobayashi H."/>
            <person name="Kobayashi N."/>
            <person name="Machita K."/>
            <person name="Maehara T."/>
            <person name="Masukawa M."/>
            <person name="Mizubayashi T."/>
            <person name="Mukai Y."/>
            <person name="Nagasaki H."/>
            <person name="Nagata Y."/>
            <person name="Naito S."/>
            <person name="Nakashima M."/>
            <person name="Nakama Y."/>
            <person name="Nakamichi Y."/>
            <person name="Nakamura M."/>
            <person name="Meguro A."/>
            <person name="Negishi M."/>
            <person name="Ohta I."/>
            <person name="Ohta T."/>
            <person name="Okamoto M."/>
            <person name="Ono N."/>
            <person name="Saji S."/>
            <person name="Sakaguchi M."/>
            <person name="Sakai K."/>
            <person name="Shibata M."/>
            <person name="Shimokawa T."/>
            <person name="Song J."/>
            <person name="Takazaki Y."/>
            <person name="Terasawa K."/>
            <person name="Tsugane M."/>
            <person name="Tsuji K."/>
            <person name="Ueda S."/>
            <person name="Waki K."/>
            <person name="Yamagata H."/>
            <person name="Yamamoto M."/>
            <person name="Yamamoto S."/>
            <person name="Yamane H."/>
            <person name="Yoshiki S."/>
            <person name="Yoshihara R."/>
            <person name="Yukawa K."/>
            <person name="Zhong H."/>
            <person name="Yano M."/>
            <person name="Yuan Q."/>
            <person name="Ouyang S."/>
            <person name="Liu J."/>
            <person name="Jones K.M."/>
            <person name="Gansberger K."/>
            <person name="Moffat K."/>
            <person name="Hill J."/>
            <person name="Bera J."/>
            <person name="Fadrosh D."/>
            <person name="Jin S."/>
            <person name="Johri S."/>
            <person name="Kim M."/>
            <person name="Overton L."/>
            <person name="Reardon M."/>
            <person name="Tsitrin T."/>
            <person name="Vuong H."/>
            <person name="Weaver B."/>
            <person name="Ciecko A."/>
            <person name="Tallon L."/>
            <person name="Jackson J."/>
            <person name="Pai G."/>
            <person name="Aken S.V."/>
            <person name="Utterback T."/>
            <person name="Reidmuller S."/>
            <person name="Feldblyum T."/>
            <person name="Hsiao J."/>
            <person name="Zismann V."/>
            <person name="Iobst S."/>
            <person name="de Vazeille A.R."/>
            <person name="Buell C.R."/>
            <person name="Ying K."/>
            <person name="Li Y."/>
            <person name="Lu T."/>
            <person name="Huang Y."/>
            <person name="Zhao Q."/>
            <person name="Feng Q."/>
            <person name="Zhang L."/>
            <person name="Zhu J."/>
            <person name="Weng Q."/>
            <person name="Mu J."/>
            <person name="Lu Y."/>
            <person name="Fan D."/>
            <person name="Liu Y."/>
            <person name="Guan J."/>
            <person name="Zhang Y."/>
            <person name="Yu S."/>
            <person name="Liu X."/>
            <person name="Zhang Y."/>
            <person name="Hong G."/>
            <person name="Han B."/>
            <person name="Choisne N."/>
            <person name="Demange N."/>
            <person name="Orjeda G."/>
            <person name="Samain S."/>
            <person name="Cattolico L."/>
            <person name="Pelletier E."/>
            <person name="Couloux A."/>
            <person name="Segurens B."/>
            <person name="Wincker P."/>
            <person name="D'Hont A."/>
            <person name="Scarpelli C."/>
            <person name="Weissenbach J."/>
            <person name="Salanoubat M."/>
            <person name="Quetier F."/>
            <person name="Yu Y."/>
            <person name="Kim H.R."/>
            <person name="Rambo T."/>
            <person name="Currie J."/>
            <person name="Collura K."/>
            <person name="Luo M."/>
            <person name="Yang T."/>
            <person name="Ammiraju J.S.S."/>
            <person name="Engler F."/>
            <person name="Soderlund C."/>
            <person name="Wing R.A."/>
            <person name="Palmer L.E."/>
            <person name="de la Bastide M."/>
            <person name="Spiegel L."/>
            <person name="Nascimento L."/>
            <person name="Zutavern T."/>
            <person name="O'Shaughnessy A."/>
            <person name="Dike S."/>
            <person name="Dedhia N."/>
            <person name="Preston R."/>
            <person name="Balija V."/>
            <person name="McCombie W.R."/>
            <person name="Chow T."/>
            <person name="Chen H."/>
            <person name="Chung M."/>
            <person name="Chen C."/>
            <person name="Shaw J."/>
            <person name="Wu H."/>
            <person name="Hsiao K."/>
            <person name="Chao Y."/>
            <person name="Chu M."/>
            <person name="Cheng C."/>
            <person name="Hour A."/>
            <person name="Lee P."/>
            <person name="Lin S."/>
            <person name="Lin Y."/>
            <person name="Liou J."/>
            <person name="Liu S."/>
            <person name="Hsing Y."/>
            <person name="Raghuvanshi S."/>
            <person name="Mohanty A."/>
            <person name="Bharti A.K."/>
            <person name="Gaur A."/>
            <person name="Gupta V."/>
            <person name="Kumar D."/>
            <person name="Ravi V."/>
            <person name="Vij S."/>
            <person name="Kapur A."/>
            <person name="Khurana P."/>
            <person name="Khurana P."/>
            <person name="Khurana J.P."/>
            <person name="Tyagi A.K."/>
            <person name="Gaikwad K."/>
            <person name="Singh A."/>
            <person name="Dalal V."/>
            <person name="Srivastava S."/>
            <person name="Dixit A."/>
            <person name="Pal A.K."/>
            <person name="Ghazi I.A."/>
            <person name="Yadav M."/>
            <person name="Pandit A."/>
            <person name="Bhargava A."/>
            <person name="Sureshbabu K."/>
            <person name="Batra K."/>
            <person name="Sharma T.R."/>
            <person name="Mohapatra T."/>
            <person name="Singh N.K."/>
            <person name="Messing J."/>
            <person name="Nelson A.B."/>
            <person name="Fuks G."/>
            <person name="Kavchok S."/>
            <person name="Keizer G."/>
            <person name="Linton E."/>
            <person name="Llaca V."/>
            <person name="Song R."/>
            <person name="Tanyolac B."/>
            <person name="Young S."/>
            <person name="Ho-Il K."/>
            <person name="Hahn J.H."/>
            <person name="Sangsakoo G."/>
            <person name="Vanavichit A."/>
            <person name="de Mattos Luiz.A.T."/>
            <person name="Zimmer P.D."/>
            <person name="Malone G."/>
            <person name="Dellagostin O."/>
            <person name="de Oliveira A.C."/>
            <person name="Bevan M."/>
            <person name="Bancroft I."/>
            <person name="Minx P."/>
            <person name="Cordum H."/>
            <person name="Wilson R."/>
            <person name="Cheng Z."/>
            <person name="Jin W."/>
            <person name="Jiang J."/>
            <person name="Leong S.A."/>
            <person name="Iwama H."/>
            <person name="Gojobori T."/>
            <person name="Itoh T."/>
            <person name="Niimura Y."/>
            <person name="Fujii Y."/>
            <person name="Habara T."/>
            <person name="Sakai H."/>
            <person name="Sato Y."/>
            <person name="Wilson G."/>
            <person name="Kumar K."/>
            <person name="McCouch S."/>
            <person name="Juretic N."/>
            <person name="Hoen D."/>
            <person name="Wright S."/>
            <person name="Bruskiewich R."/>
            <person name="Bureau T."/>
            <person name="Miyao A."/>
            <person name="Hirochika H."/>
            <person name="Nishikawa T."/>
            <person name="Kadowaki K."/>
            <person name="Sugiura M."/>
            <person name="Burr B."/>
            <person name="Sasaki T."/>
        </authorList>
    </citation>
    <scope>NUCLEOTIDE SEQUENCE [LARGE SCALE GENOMIC DNA]</scope>
    <source>
        <strain evidence="4">cv. Nipponbare</strain>
    </source>
</reference>
<gene>
    <name evidence="2" type="ORF">P0012A04.45</name>
    <name evidence="3" type="ORF">P0515A04.7</name>
</gene>
<evidence type="ECO:0000313" key="2">
    <source>
        <dbReference type="EMBL" id="BAD26131.1"/>
    </source>
</evidence>
<reference evidence="2" key="1">
    <citation type="submission" date="2002-09" db="EMBL/GenBank/DDBJ databases">
        <title>Oryza sativa nipponbare(GA3) genomic DNA, chromosome 9, PAC clone:P0012A04.</title>
        <authorList>
            <person name="Sasaki T."/>
            <person name="Matsumoto T."/>
            <person name="Hattori M."/>
            <person name="Sakaki Y."/>
            <person name="Katayose Y."/>
        </authorList>
    </citation>
    <scope>NUCLEOTIDE SEQUENCE</scope>
</reference>
<name>Q6H4Z6_ORYSJ</name>
<reference evidence="3" key="2">
    <citation type="submission" date="2002-09" db="EMBL/GenBank/DDBJ databases">
        <title>Oryza sativa nipponbare(GA3) genomic DNA, chromosome 9, PAC clone:P0515A04.</title>
        <authorList>
            <person name="Sasaki T."/>
            <person name="Matsumoto T."/>
            <person name="Hattori M."/>
            <person name="Sakaki Y."/>
            <person name="Katayose Y."/>
        </authorList>
    </citation>
    <scope>NUCLEOTIDE SEQUENCE</scope>
</reference>
<dbReference type="EMBL" id="AP005788">
    <property type="protein sequence ID" value="BAD26203.1"/>
    <property type="molecule type" value="Genomic_DNA"/>
</dbReference>
<proteinExistence type="predicted"/>
<sequence>MEKSEDSEIQKSSQTKCQRGGQRFSAYEDPTAPDIYEADLDKDSRGCSILGS</sequence>
<feature type="region of interest" description="Disordered" evidence="1">
    <location>
        <begin position="1"/>
        <end position="52"/>
    </location>
</feature>